<keyword evidence="13" id="KW-1185">Reference proteome</keyword>
<keyword evidence="7" id="KW-0653">Protein transport</keyword>
<comment type="similarity">
    <text evidence="2">Belongs to the GSP K family.</text>
</comment>
<dbReference type="InterPro" id="IPR005628">
    <property type="entry name" value="GspK"/>
</dbReference>
<dbReference type="AlphaFoldDB" id="A0A917ZC59"/>
<keyword evidence="4" id="KW-1003">Cell membrane</keyword>
<dbReference type="GO" id="GO:0009306">
    <property type="term" value="P:protein secretion"/>
    <property type="evidence" value="ECO:0007669"/>
    <property type="project" value="InterPro"/>
</dbReference>
<dbReference type="SUPFAM" id="SSF158544">
    <property type="entry name" value="GspK insert domain-like"/>
    <property type="match status" value="1"/>
</dbReference>
<keyword evidence="6 10" id="KW-0812">Transmembrane</keyword>
<keyword evidence="5" id="KW-0997">Cell inner membrane</keyword>
<reference evidence="12 13" key="1">
    <citation type="journal article" date="2014" name="Int. J. Syst. Evol. Microbiol.">
        <title>Complete genome sequence of Corynebacterium casei LMG S-19264T (=DSM 44701T), isolated from a smear-ripened cheese.</title>
        <authorList>
            <consortium name="US DOE Joint Genome Institute (JGI-PGF)"/>
            <person name="Walter F."/>
            <person name="Albersmeier A."/>
            <person name="Kalinowski J."/>
            <person name="Ruckert C."/>
        </authorList>
    </citation>
    <scope>NUCLEOTIDE SEQUENCE [LARGE SCALE GENOMIC DNA]</scope>
    <source>
        <strain evidence="12 13">CGMCC 1.7286</strain>
    </source>
</reference>
<evidence type="ECO:0000313" key="13">
    <source>
        <dbReference type="Proteomes" id="UP000599578"/>
    </source>
</evidence>
<protein>
    <recommendedName>
        <fullName evidence="11">T2SS protein K first SAM-like domain-containing protein</fullName>
    </recommendedName>
</protein>
<evidence type="ECO:0000313" key="12">
    <source>
        <dbReference type="EMBL" id="GGO80146.1"/>
    </source>
</evidence>
<accession>A0A917ZC59</accession>
<dbReference type="Pfam" id="PF21687">
    <property type="entry name" value="T2SSK_1st"/>
    <property type="match status" value="1"/>
</dbReference>
<organism evidence="12 13">
    <name type="scientific">Marinobacterium nitratireducens</name>
    <dbReference type="NCBI Taxonomy" id="518897"/>
    <lineage>
        <taxon>Bacteria</taxon>
        <taxon>Pseudomonadati</taxon>
        <taxon>Pseudomonadota</taxon>
        <taxon>Gammaproteobacteria</taxon>
        <taxon>Oceanospirillales</taxon>
        <taxon>Oceanospirillaceae</taxon>
        <taxon>Marinobacterium</taxon>
    </lineage>
</organism>
<evidence type="ECO:0000256" key="5">
    <source>
        <dbReference type="ARBA" id="ARBA00022519"/>
    </source>
</evidence>
<dbReference type="GO" id="GO:0005886">
    <property type="term" value="C:plasma membrane"/>
    <property type="evidence" value="ECO:0007669"/>
    <property type="project" value="UniProtKB-SubCell"/>
</dbReference>
<comment type="caution">
    <text evidence="12">The sequence shown here is derived from an EMBL/GenBank/DDBJ whole genome shotgun (WGS) entry which is preliminary data.</text>
</comment>
<feature type="domain" description="T2SS protein K first SAM-like" evidence="11">
    <location>
        <begin position="124"/>
        <end position="215"/>
    </location>
</feature>
<dbReference type="Gene3D" id="1.10.40.60">
    <property type="entry name" value="EpsJ-like"/>
    <property type="match status" value="1"/>
</dbReference>
<dbReference type="InterPro" id="IPR038072">
    <property type="entry name" value="GspK_central_sf"/>
</dbReference>
<comment type="subcellular location">
    <subcellularLocation>
        <location evidence="1">Cell inner membrane</location>
    </subcellularLocation>
</comment>
<keyword evidence="3" id="KW-0813">Transport</keyword>
<evidence type="ECO:0000259" key="11">
    <source>
        <dbReference type="Pfam" id="PF21687"/>
    </source>
</evidence>
<keyword evidence="8 10" id="KW-1133">Transmembrane helix</keyword>
<evidence type="ECO:0000256" key="4">
    <source>
        <dbReference type="ARBA" id="ARBA00022475"/>
    </source>
</evidence>
<evidence type="ECO:0000256" key="1">
    <source>
        <dbReference type="ARBA" id="ARBA00004533"/>
    </source>
</evidence>
<keyword evidence="9 10" id="KW-0472">Membrane</keyword>
<name>A0A917ZC59_9GAMM</name>
<dbReference type="Proteomes" id="UP000599578">
    <property type="component" value="Unassembled WGS sequence"/>
</dbReference>
<evidence type="ECO:0000256" key="10">
    <source>
        <dbReference type="SAM" id="Phobius"/>
    </source>
</evidence>
<evidence type="ECO:0000256" key="2">
    <source>
        <dbReference type="ARBA" id="ARBA00007246"/>
    </source>
</evidence>
<dbReference type="PANTHER" id="PTHR38831">
    <property type="entry name" value="TYPE II SECRETION SYSTEM PROTEIN K"/>
    <property type="match status" value="1"/>
</dbReference>
<evidence type="ECO:0000256" key="7">
    <source>
        <dbReference type="ARBA" id="ARBA00022927"/>
    </source>
</evidence>
<feature type="transmembrane region" description="Helical" evidence="10">
    <location>
        <begin position="33"/>
        <end position="52"/>
    </location>
</feature>
<evidence type="ECO:0000256" key="9">
    <source>
        <dbReference type="ARBA" id="ARBA00023136"/>
    </source>
</evidence>
<dbReference type="InterPro" id="IPR049031">
    <property type="entry name" value="T2SSK_SAM-like_1st"/>
</dbReference>
<dbReference type="EMBL" id="BMLT01000003">
    <property type="protein sequence ID" value="GGO80146.1"/>
    <property type="molecule type" value="Genomic_DNA"/>
</dbReference>
<evidence type="ECO:0000256" key="8">
    <source>
        <dbReference type="ARBA" id="ARBA00022989"/>
    </source>
</evidence>
<dbReference type="PANTHER" id="PTHR38831:SF2">
    <property type="entry name" value="TYPE II SECRETION SYSTEM PROTEIN K"/>
    <property type="match status" value="1"/>
</dbReference>
<evidence type="ECO:0000256" key="6">
    <source>
        <dbReference type="ARBA" id="ARBA00022692"/>
    </source>
</evidence>
<proteinExistence type="inferred from homology"/>
<evidence type="ECO:0000256" key="3">
    <source>
        <dbReference type="ARBA" id="ARBA00022448"/>
    </source>
</evidence>
<gene>
    <name evidence="12" type="ORF">GCM10011348_16200</name>
</gene>
<sequence>MGYATRKQLCTGRDGCGCAANPSQNRSHRQRGLALVAVLWVLILLSLLAANLSQGSRSNGQLTLNLVDATRGKYASEAGMQWALWNLQQPEENQWLADGGPQLLEFDDIDVWVALQDESGKIDLNAAPVELLTGLFLAAGAAGPQAEALADAILDYRDEDDLRRLNGAEDDDYLAVGREDGAKDARFDKVEELQLVLGVTPALYRQVRSSVTVLNGQAGINPLYAPRLALLSLPGADEGTVDQYIEQRRRNRLDGLPPPELPLPDSQYVSQGRSGINYTVLAESRVGKVVRTRYSARMGRRGGGQRGGLTLTEIRREMQPLFEIEER</sequence>